<evidence type="ECO:0000256" key="16">
    <source>
        <dbReference type="ARBA" id="ARBA00041601"/>
    </source>
</evidence>
<dbReference type="Pfam" id="PF14310">
    <property type="entry name" value="Fn3-like"/>
    <property type="match status" value="1"/>
</dbReference>
<evidence type="ECO:0000256" key="4">
    <source>
        <dbReference type="ARBA" id="ARBA00005336"/>
    </source>
</evidence>
<feature type="domain" description="Fibronectin type III-like" evidence="23">
    <location>
        <begin position="699"/>
        <end position="771"/>
    </location>
</feature>
<comment type="function">
    <text evidence="13">Beta-glucosidases are one of a number of cellulolytic enzymes involved in the degradation of cellulosic biomass. Catalyzes the last step releasing glucose from the inhibitory cellobiose.</text>
</comment>
<dbReference type="InterPro" id="IPR013783">
    <property type="entry name" value="Ig-like_fold"/>
</dbReference>
<evidence type="ECO:0000313" key="25">
    <source>
        <dbReference type="Proteomes" id="UP000288168"/>
    </source>
</evidence>
<keyword evidence="10" id="KW-0119">Carbohydrate metabolism</keyword>
<evidence type="ECO:0000256" key="2">
    <source>
        <dbReference type="ARBA" id="ARBA00004613"/>
    </source>
</evidence>
<keyword evidence="12" id="KW-0624">Polysaccharide degradation</keyword>
<dbReference type="InterPro" id="IPR050288">
    <property type="entry name" value="Cellulose_deg_GH3"/>
</dbReference>
<evidence type="ECO:0000256" key="10">
    <source>
        <dbReference type="ARBA" id="ARBA00023277"/>
    </source>
</evidence>
<dbReference type="OrthoDB" id="416222at2759"/>
<evidence type="ECO:0000256" key="3">
    <source>
        <dbReference type="ARBA" id="ARBA00004987"/>
    </source>
</evidence>
<evidence type="ECO:0000256" key="20">
    <source>
        <dbReference type="ARBA" id="ARBA00083231"/>
    </source>
</evidence>
<comment type="similarity">
    <text evidence="4">Belongs to the glycosyl hydrolase 3 family.</text>
</comment>
<dbReference type="EMBL" id="NKCI01000017">
    <property type="protein sequence ID" value="RSL68370.1"/>
    <property type="molecule type" value="Genomic_DNA"/>
</dbReference>
<keyword evidence="9" id="KW-0325">Glycoprotein</keyword>
<dbReference type="PANTHER" id="PTHR42715">
    <property type="entry name" value="BETA-GLUCOSIDASE"/>
    <property type="match status" value="1"/>
</dbReference>
<evidence type="ECO:0000256" key="22">
    <source>
        <dbReference type="SAM" id="SignalP"/>
    </source>
</evidence>
<gene>
    <name evidence="24" type="ORF">CEP54_002862</name>
</gene>
<dbReference type="AlphaFoldDB" id="A0A428QSW8"/>
<dbReference type="InterPro" id="IPR001764">
    <property type="entry name" value="Glyco_hydro_3_N"/>
</dbReference>
<keyword evidence="11" id="KW-0326">Glycosidase</keyword>
<evidence type="ECO:0000256" key="17">
    <source>
        <dbReference type="ARBA" id="ARBA00041808"/>
    </source>
</evidence>
<dbReference type="GO" id="GO:0009251">
    <property type="term" value="P:glucan catabolic process"/>
    <property type="evidence" value="ECO:0007669"/>
    <property type="project" value="TreeGrafter"/>
</dbReference>
<dbReference type="Gene3D" id="3.40.50.1700">
    <property type="entry name" value="Glycoside hydrolase family 3 C-terminal domain"/>
    <property type="match status" value="1"/>
</dbReference>
<dbReference type="InterPro" id="IPR017853">
    <property type="entry name" value="GH"/>
</dbReference>
<dbReference type="SMART" id="SM01217">
    <property type="entry name" value="Fn3_like"/>
    <property type="match status" value="1"/>
</dbReference>
<evidence type="ECO:0000256" key="1">
    <source>
        <dbReference type="ARBA" id="ARBA00000448"/>
    </source>
</evidence>
<protein>
    <recommendedName>
        <fullName evidence="18">Beta-glucosidase cel3A</fullName>
        <ecNumber evidence="5">3.2.1.21</ecNumber>
    </recommendedName>
    <alternativeName>
        <fullName evidence="15">Beta-D-glucoside glucohydrolase G</fullName>
    </alternativeName>
    <alternativeName>
        <fullName evidence="19">Beta-D-glucoside glucohydrolase cel3A</fullName>
    </alternativeName>
    <alternativeName>
        <fullName evidence="16">Cellobiase G</fullName>
    </alternativeName>
    <alternativeName>
        <fullName evidence="21">Cellobiase cel3A</fullName>
    </alternativeName>
    <alternativeName>
        <fullName evidence="17">Gentiobiase G</fullName>
    </alternativeName>
    <alternativeName>
        <fullName evidence="20">Gentiobiase cel3A</fullName>
    </alternativeName>
    <alternativeName>
        <fullName evidence="14">Probable beta-glucosidase G</fullName>
    </alternativeName>
</protein>
<evidence type="ECO:0000256" key="19">
    <source>
        <dbReference type="ARBA" id="ARBA00078013"/>
    </source>
</evidence>
<dbReference type="InterPro" id="IPR002772">
    <property type="entry name" value="Glyco_hydro_3_C"/>
</dbReference>
<keyword evidence="7 22" id="KW-0732">Signal</keyword>
<evidence type="ECO:0000256" key="21">
    <source>
        <dbReference type="ARBA" id="ARBA00083611"/>
    </source>
</evidence>
<dbReference type="FunFam" id="3.20.20.300:FF:000002">
    <property type="entry name" value="Probable beta-glucosidase"/>
    <property type="match status" value="1"/>
</dbReference>
<dbReference type="Gene3D" id="2.60.40.10">
    <property type="entry name" value="Immunoglobulins"/>
    <property type="match status" value="1"/>
</dbReference>
<dbReference type="PRINTS" id="PR00133">
    <property type="entry name" value="GLHYDRLASE3"/>
</dbReference>
<feature type="signal peptide" evidence="22">
    <location>
        <begin position="1"/>
        <end position="21"/>
    </location>
</feature>
<evidence type="ECO:0000256" key="18">
    <source>
        <dbReference type="ARBA" id="ARBA00070030"/>
    </source>
</evidence>
<dbReference type="InterPro" id="IPR036881">
    <property type="entry name" value="Glyco_hydro_3_C_sf"/>
</dbReference>
<evidence type="ECO:0000313" key="24">
    <source>
        <dbReference type="EMBL" id="RSL68370.1"/>
    </source>
</evidence>
<comment type="subcellular location">
    <subcellularLocation>
        <location evidence="2">Secreted</location>
    </subcellularLocation>
</comment>
<name>A0A428QSW8_9HYPO</name>
<dbReference type="GO" id="GO:0008422">
    <property type="term" value="F:beta-glucosidase activity"/>
    <property type="evidence" value="ECO:0007669"/>
    <property type="project" value="UniProtKB-EC"/>
</dbReference>
<evidence type="ECO:0000256" key="8">
    <source>
        <dbReference type="ARBA" id="ARBA00022801"/>
    </source>
</evidence>
<keyword evidence="6" id="KW-0964">Secreted</keyword>
<evidence type="ECO:0000256" key="5">
    <source>
        <dbReference type="ARBA" id="ARBA00012744"/>
    </source>
</evidence>
<dbReference type="Pfam" id="PF01915">
    <property type="entry name" value="Glyco_hydro_3_C"/>
    <property type="match status" value="1"/>
</dbReference>
<dbReference type="SUPFAM" id="SSF51445">
    <property type="entry name" value="(Trans)glycosidases"/>
    <property type="match status" value="1"/>
</dbReference>
<evidence type="ECO:0000256" key="14">
    <source>
        <dbReference type="ARBA" id="ARBA00039579"/>
    </source>
</evidence>
<organism evidence="24 25">
    <name type="scientific">Fusarium duplospermum</name>
    <dbReference type="NCBI Taxonomy" id="1325734"/>
    <lineage>
        <taxon>Eukaryota</taxon>
        <taxon>Fungi</taxon>
        <taxon>Dikarya</taxon>
        <taxon>Ascomycota</taxon>
        <taxon>Pezizomycotina</taxon>
        <taxon>Sordariomycetes</taxon>
        <taxon>Hypocreomycetidae</taxon>
        <taxon>Hypocreales</taxon>
        <taxon>Nectriaceae</taxon>
        <taxon>Fusarium</taxon>
        <taxon>Fusarium solani species complex</taxon>
    </lineage>
</organism>
<dbReference type="STRING" id="1325734.A0A428QSW8"/>
<reference evidence="24 25" key="1">
    <citation type="submission" date="2017-06" db="EMBL/GenBank/DDBJ databases">
        <title>Comparative genomic analysis of Ambrosia Fusariam Clade fungi.</title>
        <authorList>
            <person name="Stajich J.E."/>
            <person name="Carrillo J."/>
            <person name="Kijimoto T."/>
            <person name="Eskalen A."/>
            <person name="O'Donnell K."/>
            <person name="Kasson M."/>
        </authorList>
    </citation>
    <scope>NUCLEOTIDE SEQUENCE [LARGE SCALE GENOMIC DNA]</scope>
    <source>
        <strain evidence="24 25">NRRL62584</strain>
    </source>
</reference>
<keyword evidence="8" id="KW-0378">Hydrolase</keyword>
<dbReference type="SUPFAM" id="SSF52279">
    <property type="entry name" value="Beta-D-glucan exohydrolase, C-terminal domain"/>
    <property type="match status" value="1"/>
</dbReference>
<evidence type="ECO:0000256" key="6">
    <source>
        <dbReference type="ARBA" id="ARBA00022525"/>
    </source>
</evidence>
<evidence type="ECO:0000256" key="15">
    <source>
        <dbReference type="ARBA" id="ARBA00041276"/>
    </source>
</evidence>
<accession>A0A428QSW8</accession>
<dbReference type="InterPro" id="IPR036962">
    <property type="entry name" value="Glyco_hydro_3_N_sf"/>
</dbReference>
<evidence type="ECO:0000256" key="12">
    <source>
        <dbReference type="ARBA" id="ARBA00023326"/>
    </source>
</evidence>
<keyword evidence="25" id="KW-1185">Reference proteome</keyword>
<dbReference type="GO" id="GO:0005576">
    <property type="term" value="C:extracellular region"/>
    <property type="evidence" value="ECO:0007669"/>
    <property type="project" value="UniProtKB-SubCell"/>
</dbReference>
<evidence type="ECO:0000256" key="11">
    <source>
        <dbReference type="ARBA" id="ARBA00023295"/>
    </source>
</evidence>
<evidence type="ECO:0000256" key="13">
    <source>
        <dbReference type="ARBA" id="ARBA00024983"/>
    </source>
</evidence>
<comment type="catalytic activity">
    <reaction evidence="1">
        <text>Hydrolysis of terminal, non-reducing beta-D-glucosyl residues with release of beta-D-glucose.</text>
        <dbReference type="EC" id="3.2.1.21"/>
    </reaction>
</comment>
<proteinExistence type="inferred from homology"/>
<dbReference type="EC" id="3.2.1.21" evidence="5"/>
<feature type="chain" id="PRO_5019565209" description="Beta-glucosidase cel3A" evidence="22">
    <location>
        <begin position="22"/>
        <end position="787"/>
    </location>
</feature>
<sequence>MGLSKLMSLAGLASLASLTQGAWNHDDYMKSPGPEEIPNPYATGLGWEEAFVQASEFVSQLTLEEKVQLVAGTEGPCVGNIAPINRLNFSGICIQNGPMALEQGTYTSVFPAGLTIAATWDKNIAYQRGRHMGDEFRGKGSHVILGPSAGPLGRHALGGRNWEGFSPDPYLTGELFTETILGIQDAGVQACAKHYIGNEQETQRQQTRNAKNMTVESVSSNIDDRTMHELYLWPFQQAVRAGVATVMCSYNRLNQTYGCQNSKTLNGLLKEELGFQGYVMSDWGGTHSAAYAINAGEDMDMPGLKSWARLFKDNLANSVKNESVSTARLDDMCHRIMAPYFKLKQDKDFPNIDPSSRDTNAVLFSSPDEYTYEFNYGPEANVDVRENHAASIRQAAAAGTVLLKNVNNTLPLKSPKKVASLETTPEISLTECPIGGGSGSGLFTYVVSPLEAIKQRVGFDGTLLQYVLNNTAIIQDESPNIAALLPSPPDVCLVFLKSWATENEDRTNLHTEWNGDEVVEKIASYCPNTVVVTHSGGINLMPWADHPNVTAILAAHLPGQEAGNSIVDVLWGDVNPSGRLPYTIAKEVSDYSFAAITNSTELLNSDDPYAWQADFTEGLLIDYRHFDYHNIDVQYEFGFGLSYTTFSIGNATVSPLFTGALTAQPPAAQTVPGGNPHLWEVLYQVQVAVKNDGAVAGAAVPQLYLALPDVSAQGDTPKTVLRGFEKVYLQPGETKTVTFDLTRRDISYWDVISQQWIIGEGEVQAHIGFSSRDFQSTTAFNPTITRP</sequence>
<evidence type="ECO:0000256" key="7">
    <source>
        <dbReference type="ARBA" id="ARBA00022729"/>
    </source>
</evidence>
<dbReference type="Proteomes" id="UP000288168">
    <property type="component" value="Unassembled WGS sequence"/>
</dbReference>
<dbReference type="InterPro" id="IPR026891">
    <property type="entry name" value="Fn3-like"/>
</dbReference>
<evidence type="ECO:0000259" key="23">
    <source>
        <dbReference type="SMART" id="SM01217"/>
    </source>
</evidence>
<dbReference type="Gene3D" id="3.20.20.300">
    <property type="entry name" value="Glycoside hydrolase, family 3, N-terminal domain"/>
    <property type="match status" value="1"/>
</dbReference>
<dbReference type="PANTHER" id="PTHR42715:SF12">
    <property type="entry name" value="BETA-GLUCOSIDASE G-RELATED"/>
    <property type="match status" value="1"/>
</dbReference>
<comment type="caution">
    <text evidence="24">The sequence shown here is derived from an EMBL/GenBank/DDBJ whole genome shotgun (WGS) entry which is preliminary data.</text>
</comment>
<comment type="pathway">
    <text evidence="3">Glycan metabolism; cellulose degradation.</text>
</comment>
<dbReference type="Pfam" id="PF00933">
    <property type="entry name" value="Glyco_hydro_3"/>
    <property type="match status" value="1"/>
</dbReference>
<evidence type="ECO:0000256" key="9">
    <source>
        <dbReference type="ARBA" id="ARBA00023180"/>
    </source>
</evidence>